<feature type="transmembrane region" description="Helical" evidence="2">
    <location>
        <begin position="35"/>
        <end position="57"/>
    </location>
</feature>
<keyword evidence="2" id="KW-0472">Membrane</keyword>
<evidence type="ECO:0000313" key="5">
    <source>
        <dbReference type="Proteomes" id="UP001500755"/>
    </source>
</evidence>
<dbReference type="InterPro" id="IPR036249">
    <property type="entry name" value="Thioredoxin-like_sf"/>
</dbReference>
<proteinExistence type="predicted"/>
<evidence type="ECO:0000256" key="1">
    <source>
        <dbReference type="SAM" id="MobiDB-lite"/>
    </source>
</evidence>
<dbReference type="RefSeq" id="WP_344306602.1">
    <property type="nucleotide sequence ID" value="NZ_BAAANO010000005.1"/>
</dbReference>
<dbReference type="Gene3D" id="3.40.30.10">
    <property type="entry name" value="Glutaredoxin"/>
    <property type="match status" value="1"/>
</dbReference>
<reference evidence="5" key="1">
    <citation type="journal article" date="2019" name="Int. J. Syst. Evol. Microbiol.">
        <title>The Global Catalogue of Microorganisms (GCM) 10K type strain sequencing project: providing services to taxonomists for standard genome sequencing and annotation.</title>
        <authorList>
            <consortium name="The Broad Institute Genomics Platform"/>
            <consortium name="The Broad Institute Genome Sequencing Center for Infectious Disease"/>
            <person name="Wu L."/>
            <person name="Ma J."/>
        </authorList>
    </citation>
    <scope>NUCLEOTIDE SEQUENCE [LARGE SCALE GENOMIC DNA]</scope>
    <source>
        <strain evidence="5">JCM 14546</strain>
    </source>
</reference>
<evidence type="ECO:0000259" key="3">
    <source>
        <dbReference type="Pfam" id="PF13462"/>
    </source>
</evidence>
<gene>
    <name evidence="4" type="ORF">GCM10009755_04560</name>
</gene>
<dbReference type="Pfam" id="PF13462">
    <property type="entry name" value="Thioredoxin_4"/>
    <property type="match status" value="1"/>
</dbReference>
<keyword evidence="2" id="KW-1133">Transmembrane helix</keyword>
<keyword evidence="2" id="KW-0812">Transmembrane</keyword>
<feature type="region of interest" description="Disordered" evidence="1">
    <location>
        <begin position="254"/>
        <end position="280"/>
    </location>
</feature>
<dbReference type="Proteomes" id="UP001500755">
    <property type="component" value="Unassembled WGS sequence"/>
</dbReference>
<dbReference type="CDD" id="cd02972">
    <property type="entry name" value="DsbA_family"/>
    <property type="match status" value="1"/>
</dbReference>
<name>A0ABP5EJ77_9MICO</name>
<comment type="caution">
    <text evidence="4">The sequence shown here is derived from an EMBL/GenBank/DDBJ whole genome shotgun (WGS) entry which is preliminary data.</text>
</comment>
<accession>A0ABP5EJ77</accession>
<dbReference type="InterPro" id="IPR012336">
    <property type="entry name" value="Thioredoxin-like_fold"/>
</dbReference>
<keyword evidence="5" id="KW-1185">Reference proteome</keyword>
<evidence type="ECO:0000313" key="4">
    <source>
        <dbReference type="EMBL" id="GAA1999950.1"/>
    </source>
</evidence>
<protein>
    <submittedName>
        <fullName evidence="4">Thioredoxin domain-containing protein</fullName>
    </submittedName>
</protein>
<dbReference type="EMBL" id="BAAANO010000005">
    <property type="protein sequence ID" value="GAA1999950.1"/>
    <property type="molecule type" value="Genomic_DNA"/>
</dbReference>
<evidence type="ECO:0000256" key="2">
    <source>
        <dbReference type="SAM" id="Phobius"/>
    </source>
</evidence>
<dbReference type="SUPFAM" id="SSF52833">
    <property type="entry name" value="Thioredoxin-like"/>
    <property type="match status" value="1"/>
</dbReference>
<feature type="domain" description="Thioredoxin-like fold" evidence="3">
    <location>
        <begin position="109"/>
        <end position="282"/>
    </location>
</feature>
<organism evidence="4 5">
    <name type="scientific">Brevibacterium samyangense</name>
    <dbReference type="NCBI Taxonomy" id="366888"/>
    <lineage>
        <taxon>Bacteria</taxon>
        <taxon>Bacillati</taxon>
        <taxon>Actinomycetota</taxon>
        <taxon>Actinomycetes</taxon>
        <taxon>Micrococcales</taxon>
        <taxon>Brevibacteriaceae</taxon>
        <taxon>Brevibacterium</taxon>
    </lineage>
</organism>
<sequence length="298" mass="30962">MAKNNPSGPDRRQNAREQARRLAEAQAKRDKIGKIVLFSGIGVVVVAVAVIVTMLFVNAAKPAASPSTYVAGGVTLAKSADGAEHMAIAPPKPGDAEVPAELPTAADSGLKESAAHVQVFLDFQCPACKSFEEANGQNLATLLDEGTISLEYNPVAILDSQSGGNEYSTRSANAFAAVADSGQAAVLFDVVSTLFENQPAEGASGMDDEQLCSLLEQAGVDLEAPTKNAVDGDGNPLTVREAITEVSFEKTVSRETQSALSDRGVEGTPTVKINGETTDWSDPQAFATEVLRAAGEIG</sequence>